<keyword evidence="2" id="KW-1185">Reference proteome</keyword>
<gene>
    <name evidence="1" type="ORF">GNI_162620</name>
</gene>
<reference evidence="1" key="1">
    <citation type="submission" date="2013-12" db="EMBL/GenBank/DDBJ databases">
        <authorList>
            <person name="Omoto C.K."/>
            <person name="Sibley D."/>
            <person name="Venepally P."/>
            <person name="Hadjithomas M."/>
            <person name="Karamycheva S."/>
            <person name="Brunk B."/>
            <person name="Roos D."/>
            <person name="Caler E."/>
            <person name="Lorenzi H."/>
        </authorList>
    </citation>
    <scope>NUCLEOTIDE SEQUENCE</scope>
</reference>
<dbReference type="RefSeq" id="XP_011133084.1">
    <property type="nucleotide sequence ID" value="XM_011134782.1"/>
</dbReference>
<evidence type="ECO:0000313" key="1">
    <source>
        <dbReference type="EMBL" id="EZG43677.1"/>
    </source>
</evidence>
<organism evidence="1 2">
    <name type="scientific">Gregarina niphandrodes</name>
    <name type="common">Septate eugregarine</name>
    <dbReference type="NCBI Taxonomy" id="110365"/>
    <lineage>
        <taxon>Eukaryota</taxon>
        <taxon>Sar</taxon>
        <taxon>Alveolata</taxon>
        <taxon>Apicomplexa</taxon>
        <taxon>Conoidasida</taxon>
        <taxon>Gregarinasina</taxon>
        <taxon>Eugregarinorida</taxon>
        <taxon>Gregarinidae</taxon>
        <taxon>Gregarina</taxon>
    </lineage>
</organism>
<evidence type="ECO:0000313" key="2">
    <source>
        <dbReference type="Proteomes" id="UP000019763"/>
    </source>
</evidence>
<proteinExistence type="predicted"/>
<dbReference type="VEuPathDB" id="CryptoDB:GNI_162620"/>
<name>A0A023AYD0_GRENI</name>
<comment type="caution">
    <text evidence="1">The sequence shown here is derived from an EMBL/GenBank/DDBJ whole genome shotgun (WGS) entry which is preliminary data.</text>
</comment>
<dbReference type="AlphaFoldDB" id="A0A023AYD0"/>
<dbReference type="Proteomes" id="UP000019763">
    <property type="component" value="Unassembled WGS sequence"/>
</dbReference>
<accession>A0A023AYD0</accession>
<dbReference type="EMBL" id="AFNH02001213">
    <property type="protein sequence ID" value="EZG43677.1"/>
    <property type="molecule type" value="Genomic_DNA"/>
</dbReference>
<protein>
    <submittedName>
        <fullName evidence="1">Uncharacterized protein</fullName>
    </submittedName>
</protein>
<dbReference type="GeneID" id="22915626"/>
<sequence>MKTSVCGESSGLELNGLLSVLYTDGGEQTNVQGCSAKMAVIDGLGSHRPLEVLVVADPKDLAKPRSKFDLTQDSVRLLVLPPKNVDACLDKGGGAHGFKGNNGLDERATLLETGTADYHRAVDSLATSIWQGLVVPKNPLDALD</sequence>